<name>A0A1D1Z5P6_9ARAE</name>
<dbReference type="EMBL" id="GDJX01005804">
    <property type="protein sequence ID" value="JAT62132.1"/>
    <property type="molecule type" value="Transcribed_RNA"/>
</dbReference>
<gene>
    <name evidence="1" type="ORF">g.146119</name>
</gene>
<evidence type="ECO:0000313" key="1">
    <source>
        <dbReference type="EMBL" id="JAT62132.1"/>
    </source>
</evidence>
<reference evidence="1" key="1">
    <citation type="submission" date="2015-07" db="EMBL/GenBank/DDBJ databases">
        <title>Transcriptome Assembly of Anthurium amnicola.</title>
        <authorList>
            <person name="Suzuki J."/>
        </authorList>
    </citation>
    <scope>NUCLEOTIDE SEQUENCE</scope>
</reference>
<protein>
    <submittedName>
        <fullName evidence="1">Uncharacterized protein</fullName>
    </submittedName>
</protein>
<dbReference type="AlphaFoldDB" id="A0A1D1Z5P6"/>
<proteinExistence type="predicted"/>
<sequence>MMGVAGALCPRSYLFISAMCWSQNKVEIFRSVCKVPPIISTTAEFCFLYVNGYGLHCGKQGLLSSFAVPSTNLFSVWAWFTYLVLQGKLTQIFSYSCKAVIAMYSFP</sequence>
<accession>A0A1D1Z5P6</accession>
<organism evidence="1">
    <name type="scientific">Anthurium amnicola</name>
    <dbReference type="NCBI Taxonomy" id="1678845"/>
    <lineage>
        <taxon>Eukaryota</taxon>
        <taxon>Viridiplantae</taxon>
        <taxon>Streptophyta</taxon>
        <taxon>Embryophyta</taxon>
        <taxon>Tracheophyta</taxon>
        <taxon>Spermatophyta</taxon>
        <taxon>Magnoliopsida</taxon>
        <taxon>Liliopsida</taxon>
        <taxon>Araceae</taxon>
        <taxon>Pothoideae</taxon>
        <taxon>Potheae</taxon>
        <taxon>Anthurium</taxon>
    </lineage>
</organism>